<dbReference type="Proteomes" id="UP000019586">
    <property type="component" value="Chromosome"/>
</dbReference>
<dbReference type="KEGG" id="kps:KPNJ2_04094"/>
<dbReference type="HOGENOM" id="CLU_3396997_0_0_6"/>
<protein>
    <submittedName>
        <fullName evidence="1">Uncharacterized protein</fullName>
    </submittedName>
</protein>
<evidence type="ECO:0000313" key="1">
    <source>
        <dbReference type="EMBL" id="AHM80874.1"/>
    </source>
</evidence>
<dbReference type="EMBL" id="CP006918">
    <property type="protein sequence ID" value="AHM80874.1"/>
    <property type="molecule type" value="Genomic_DNA"/>
</dbReference>
<accession>W8ULU2</accession>
<organism evidence="1 2">
    <name type="scientific">Klebsiella pneumoniae 30684/NJST258_2</name>
    <dbReference type="NCBI Taxonomy" id="1420013"/>
    <lineage>
        <taxon>Bacteria</taxon>
        <taxon>Pseudomonadati</taxon>
        <taxon>Pseudomonadota</taxon>
        <taxon>Gammaproteobacteria</taxon>
        <taxon>Enterobacterales</taxon>
        <taxon>Enterobacteriaceae</taxon>
        <taxon>Klebsiella/Raoultella group</taxon>
        <taxon>Klebsiella</taxon>
        <taxon>Klebsiella pneumoniae complex</taxon>
    </lineage>
</organism>
<proteinExistence type="predicted"/>
<name>W8ULU2_KLEPN</name>
<dbReference type="AlphaFoldDB" id="W8ULU2"/>
<sequence length="31" mass="3482">MIAVTKFSAIHCYIKHLKNTPAMLYDSGVKT</sequence>
<reference evidence="1 2" key="1">
    <citation type="journal article" date="2014" name="Proc. Natl. Acad. Sci. U.S.A.">
        <title>Molecular dissection of the evolution of carbapenem-resistant multilocus sequence type 258 Klebsiella pneumoniae.</title>
        <authorList>
            <person name="Deleo F.R."/>
            <person name="Chen L."/>
            <person name="Porcella S.F."/>
            <person name="Martens C.A."/>
            <person name="Kobayashi S.D."/>
            <person name="Porter A.R."/>
            <person name="Chavda K.D."/>
            <person name="Jacobs M.R."/>
            <person name="Mathema B."/>
            <person name="Olsen R.J."/>
            <person name="Bonomo R.A."/>
            <person name="Musser J.M."/>
            <person name="Kreiswirth B.N."/>
        </authorList>
    </citation>
    <scope>NUCLEOTIDE SEQUENCE [LARGE SCALE GENOMIC DNA]</scope>
    <source>
        <strain evidence="1">30684/NJST258_2</strain>
    </source>
</reference>
<evidence type="ECO:0000313" key="2">
    <source>
        <dbReference type="Proteomes" id="UP000019586"/>
    </source>
</evidence>
<gene>
    <name evidence="1" type="ORF">KPNJ2_04094</name>
</gene>